<organism evidence="1 2">
    <name type="scientific">Polarella glacialis</name>
    <name type="common">Dinoflagellate</name>
    <dbReference type="NCBI Taxonomy" id="89957"/>
    <lineage>
        <taxon>Eukaryota</taxon>
        <taxon>Sar</taxon>
        <taxon>Alveolata</taxon>
        <taxon>Dinophyceae</taxon>
        <taxon>Suessiales</taxon>
        <taxon>Suessiaceae</taxon>
        <taxon>Polarella</taxon>
    </lineage>
</organism>
<evidence type="ECO:0000313" key="2">
    <source>
        <dbReference type="Proteomes" id="UP000654075"/>
    </source>
</evidence>
<keyword evidence="2" id="KW-1185">Reference proteome</keyword>
<reference evidence="1" key="1">
    <citation type="submission" date="2021-02" db="EMBL/GenBank/DDBJ databases">
        <authorList>
            <person name="Dougan E. K."/>
            <person name="Rhodes N."/>
            <person name="Thang M."/>
            <person name="Chan C."/>
        </authorList>
    </citation>
    <scope>NUCLEOTIDE SEQUENCE</scope>
</reference>
<protein>
    <submittedName>
        <fullName evidence="1">Uncharacterized protein</fullName>
    </submittedName>
</protein>
<name>A0A813DX34_POLGL</name>
<evidence type="ECO:0000313" key="1">
    <source>
        <dbReference type="EMBL" id="CAE8592564.1"/>
    </source>
</evidence>
<gene>
    <name evidence="1" type="ORF">PGLA1383_LOCUS11211</name>
</gene>
<sequence>ATSVEPVESSGLRSLPRLQKFTQVGRRYLMVSGIAVQMLLLLLCADQAWNVSTSASAVLSFHAVAFGDKMYGDQYEQYRMLLGIPPVGNLIREHGPGRYAIMNRGVILFRQHKKSASIFRKECDDSDRVTVSCQFGFVGVYQLGTLLKLGGWNDQQTWDAMIIAQCSEGSCIN</sequence>
<dbReference type="AlphaFoldDB" id="A0A813DX34"/>
<comment type="caution">
    <text evidence="1">The sequence shown here is derived from an EMBL/GenBank/DDBJ whole genome shotgun (WGS) entry which is preliminary data.</text>
</comment>
<dbReference type="EMBL" id="CAJNNV010005746">
    <property type="protein sequence ID" value="CAE8592564.1"/>
    <property type="molecule type" value="Genomic_DNA"/>
</dbReference>
<accession>A0A813DX34</accession>
<dbReference type="Proteomes" id="UP000654075">
    <property type="component" value="Unassembled WGS sequence"/>
</dbReference>
<feature type="non-terminal residue" evidence="1">
    <location>
        <position position="1"/>
    </location>
</feature>
<proteinExistence type="predicted"/>